<dbReference type="EMBL" id="MORL01000033">
    <property type="protein sequence ID" value="OIN55871.1"/>
    <property type="molecule type" value="Genomic_DNA"/>
</dbReference>
<reference evidence="1 2" key="1">
    <citation type="submission" date="2016-10" db="EMBL/GenBank/DDBJ databases">
        <title>Arsenicibacter rosenii gen. nov., sp. nov., an efficient arsenic-methylating bacterium isolated from an arsenic-contaminated paddy soil.</title>
        <authorList>
            <person name="Huang K."/>
        </authorList>
    </citation>
    <scope>NUCLEOTIDE SEQUENCE [LARGE SCALE GENOMIC DNA]</scope>
    <source>
        <strain evidence="1 2">SM-1</strain>
    </source>
</reference>
<keyword evidence="2" id="KW-1185">Reference proteome</keyword>
<sequence length="138" mass="15110">MDQDKLIELGLLSPEIANMVKELKRLEELTVNDNVKSWLKLMADGWLTIVDNEVDPRMTPYANGGEGATIHSSDIEGVGSLATIEIFGAPTSVWYTNSFMHRMHFLRTGMLAIAHLGSVSPIGVRLDVEEIGISVTNG</sequence>
<dbReference type="RefSeq" id="WP_071506518.1">
    <property type="nucleotide sequence ID" value="NZ_MORL01000033.1"/>
</dbReference>
<comment type="caution">
    <text evidence="1">The sequence shown here is derived from an EMBL/GenBank/DDBJ whole genome shotgun (WGS) entry which is preliminary data.</text>
</comment>
<accession>A0A1S2VAX7</accession>
<gene>
    <name evidence="1" type="ORF">BLX24_27845</name>
</gene>
<dbReference type="Proteomes" id="UP000181790">
    <property type="component" value="Unassembled WGS sequence"/>
</dbReference>
<evidence type="ECO:0000313" key="1">
    <source>
        <dbReference type="EMBL" id="OIN55871.1"/>
    </source>
</evidence>
<evidence type="ECO:0000313" key="2">
    <source>
        <dbReference type="Proteomes" id="UP000181790"/>
    </source>
</evidence>
<name>A0A1S2VAX7_9BACT</name>
<dbReference type="OrthoDB" id="965482at2"/>
<dbReference type="AlphaFoldDB" id="A0A1S2VAX7"/>
<protein>
    <submittedName>
        <fullName evidence="1">Uncharacterized protein</fullName>
    </submittedName>
</protein>
<proteinExistence type="predicted"/>
<organism evidence="1 2">
    <name type="scientific">Arsenicibacter rosenii</name>
    <dbReference type="NCBI Taxonomy" id="1750698"/>
    <lineage>
        <taxon>Bacteria</taxon>
        <taxon>Pseudomonadati</taxon>
        <taxon>Bacteroidota</taxon>
        <taxon>Cytophagia</taxon>
        <taxon>Cytophagales</taxon>
        <taxon>Spirosomataceae</taxon>
        <taxon>Arsenicibacter</taxon>
    </lineage>
</organism>